<protein>
    <submittedName>
        <fullName evidence="2">Uncharacterized protein</fullName>
    </submittedName>
</protein>
<comment type="caution">
    <text evidence="2">The sequence shown here is derived from an EMBL/GenBank/DDBJ whole genome shotgun (WGS) entry which is preliminary data.</text>
</comment>
<evidence type="ECO:0000256" key="1">
    <source>
        <dbReference type="SAM" id="MobiDB-lite"/>
    </source>
</evidence>
<reference evidence="2" key="1">
    <citation type="journal article" date="2022" name="Int. J. Mol. Sci.">
        <title>Draft Genome of Tanacetum Coccineum: Genomic Comparison of Closely Related Tanacetum-Family Plants.</title>
        <authorList>
            <person name="Yamashiro T."/>
            <person name="Shiraishi A."/>
            <person name="Nakayama K."/>
            <person name="Satake H."/>
        </authorList>
    </citation>
    <scope>NUCLEOTIDE SEQUENCE</scope>
</reference>
<reference evidence="2" key="2">
    <citation type="submission" date="2022-01" db="EMBL/GenBank/DDBJ databases">
        <authorList>
            <person name="Yamashiro T."/>
            <person name="Shiraishi A."/>
            <person name="Satake H."/>
            <person name="Nakayama K."/>
        </authorList>
    </citation>
    <scope>NUCLEOTIDE SEQUENCE</scope>
</reference>
<dbReference type="EMBL" id="BQNB010015390">
    <property type="protein sequence ID" value="GJT39483.1"/>
    <property type="molecule type" value="Genomic_DNA"/>
</dbReference>
<feature type="region of interest" description="Disordered" evidence="1">
    <location>
        <begin position="1"/>
        <end position="51"/>
    </location>
</feature>
<dbReference type="Proteomes" id="UP001151760">
    <property type="component" value="Unassembled WGS sequence"/>
</dbReference>
<accession>A0ABQ5DLJ8</accession>
<gene>
    <name evidence="2" type="ORF">Tco_0939348</name>
</gene>
<evidence type="ECO:0000313" key="3">
    <source>
        <dbReference type="Proteomes" id="UP001151760"/>
    </source>
</evidence>
<keyword evidence="3" id="KW-1185">Reference proteome</keyword>
<organism evidence="2 3">
    <name type="scientific">Tanacetum coccineum</name>
    <dbReference type="NCBI Taxonomy" id="301880"/>
    <lineage>
        <taxon>Eukaryota</taxon>
        <taxon>Viridiplantae</taxon>
        <taxon>Streptophyta</taxon>
        <taxon>Embryophyta</taxon>
        <taxon>Tracheophyta</taxon>
        <taxon>Spermatophyta</taxon>
        <taxon>Magnoliopsida</taxon>
        <taxon>eudicotyledons</taxon>
        <taxon>Gunneridae</taxon>
        <taxon>Pentapetalae</taxon>
        <taxon>asterids</taxon>
        <taxon>campanulids</taxon>
        <taxon>Asterales</taxon>
        <taxon>Asteraceae</taxon>
        <taxon>Asteroideae</taxon>
        <taxon>Anthemideae</taxon>
        <taxon>Anthemidinae</taxon>
        <taxon>Tanacetum</taxon>
    </lineage>
</organism>
<proteinExistence type="predicted"/>
<feature type="compositionally biased region" description="Gly residues" evidence="1">
    <location>
        <begin position="1"/>
        <end position="16"/>
    </location>
</feature>
<evidence type="ECO:0000313" key="2">
    <source>
        <dbReference type="EMBL" id="GJT39483.1"/>
    </source>
</evidence>
<name>A0ABQ5DLJ8_9ASTR</name>
<feature type="compositionally biased region" description="Basic and acidic residues" evidence="1">
    <location>
        <begin position="17"/>
        <end position="31"/>
    </location>
</feature>
<sequence length="104" mass="10591">MGKGGQCGEGGGGGGEGRGKRGGGKEGEIAKKGGKGMKSKGVNGKRGEQGYGKMTGALGVVMPNSWCQTLGAKLKKWCHVSKREFSTKNAMAPEFSGIGLAPEF</sequence>